<name>A0A7K0BLQ6_9ACTN</name>
<dbReference type="Gene3D" id="3.30.559.30">
    <property type="entry name" value="Nonribosomal peptide synthetase, condensation domain"/>
    <property type="match status" value="1"/>
</dbReference>
<dbReference type="GO" id="GO:0043041">
    <property type="term" value="P:amino acid activation for nonribosomal peptide biosynthetic process"/>
    <property type="evidence" value="ECO:0007669"/>
    <property type="project" value="TreeGrafter"/>
</dbReference>
<dbReference type="Pfam" id="PF00550">
    <property type="entry name" value="PP-binding"/>
    <property type="match status" value="1"/>
</dbReference>
<gene>
    <name evidence="5" type="primary">tycC_1</name>
    <name evidence="5" type="ORF">ACRB68_01450</name>
</gene>
<evidence type="ECO:0000256" key="1">
    <source>
        <dbReference type="ARBA" id="ARBA00001957"/>
    </source>
</evidence>
<dbReference type="Gene3D" id="3.40.50.1820">
    <property type="entry name" value="alpha/beta hydrolase"/>
    <property type="match status" value="1"/>
</dbReference>
<dbReference type="PANTHER" id="PTHR45527:SF1">
    <property type="entry name" value="FATTY ACID SYNTHASE"/>
    <property type="match status" value="1"/>
</dbReference>
<dbReference type="GO" id="GO:0008610">
    <property type="term" value="P:lipid biosynthetic process"/>
    <property type="evidence" value="ECO:0007669"/>
    <property type="project" value="UniProtKB-ARBA"/>
</dbReference>
<dbReference type="RefSeq" id="WP_153530400.1">
    <property type="nucleotide sequence ID" value="NZ_WEGH01000001.1"/>
</dbReference>
<protein>
    <submittedName>
        <fullName evidence="5">Tyrocidine synthase 3</fullName>
    </submittedName>
</protein>
<organism evidence="5 6">
    <name type="scientific">Actinomadura macrotermitis</name>
    <dbReference type="NCBI Taxonomy" id="2585200"/>
    <lineage>
        <taxon>Bacteria</taxon>
        <taxon>Bacillati</taxon>
        <taxon>Actinomycetota</taxon>
        <taxon>Actinomycetes</taxon>
        <taxon>Streptosporangiales</taxon>
        <taxon>Thermomonosporaceae</taxon>
        <taxon>Actinomadura</taxon>
    </lineage>
</organism>
<dbReference type="Gene3D" id="3.30.300.30">
    <property type="match status" value="1"/>
</dbReference>
<dbReference type="OrthoDB" id="3802848at2"/>
<dbReference type="PROSITE" id="PS00455">
    <property type="entry name" value="AMP_BINDING"/>
    <property type="match status" value="1"/>
</dbReference>
<dbReference type="EMBL" id="WEGH01000001">
    <property type="protein sequence ID" value="MQY02118.1"/>
    <property type="molecule type" value="Genomic_DNA"/>
</dbReference>
<dbReference type="InterPro" id="IPR042099">
    <property type="entry name" value="ANL_N_sf"/>
</dbReference>
<evidence type="ECO:0000313" key="5">
    <source>
        <dbReference type="EMBL" id="MQY02118.1"/>
    </source>
</evidence>
<dbReference type="InterPro" id="IPR036736">
    <property type="entry name" value="ACP-like_sf"/>
</dbReference>
<keyword evidence="3" id="KW-0597">Phosphoprotein</keyword>
<dbReference type="SUPFAM" id="SSF47336">
    <property type="entry name" value="ACP-like"/>
    <property type="match status" value="1"/>
</dbReference>
<dbReference type="InterPro" id="IPR045851">
    <property type="entry name" value="AMP-bd_C_sf"/>
</dbReference>
<dbReference type="PANTHER" id="PTHR45527">
    <property type="entry name" value="NONRIBOSOMAL PEPTIDE SYNTHETASE"/>
    <property type="match status" value="1"/>
</dbReference>
<proteinExistence type="predicted"/>
<dbReference type="Gene3D" id="3.40.50.12780">
    <property type="entry name" value="N-terminal domain of ligase-like"/>
    <property type="match status" value="1"/>
</dbReference>
<dbReference type="InterPro" id="IPR029058">
    <property type="entry name" value="AB_hydrolase_fold"/>
</dbReference>
<evidence type="ECO:0000256" key="2">
    <source>
        <dbReference type="ARBA" id="ARBA00022450"/>
    </source>
</evidence>
<dbReference type="InterPro" id="IPR001242">
    <property type="entry name" value="Condensation_dom"/>
</dbReference>
<evidence type="ECO:0000259" key="4">
    <source>
        <dbReference type="PROSITE" id="PS50075"/>
    </source>
</evidence>
<sequence length="1024" mass="110701">MRPDPRWNATTRPYPRAELIHELVRGQAARRPEAVALVDGADRVTYGELDAASDEYAVVLSEMGVGPGSLVPVVMARSARLVAVLLAVLKRGAAYGALDARWPAGRLAAIARQCGSVLVADDTGGSWPVPAWPVPRTGLAAVAAAARPHDPVAVPGDAPCSVFFTSGTTGTPKGVVSPHRGTVRLFHECDFADFDERTVMPQAAPMPWDAFNLELWSTLMNGGTSVLVHGEHLLPGRLREMVADHGVNTVWLTASLFNLYVDEDPGAFDGVRHVMTGGERLSVPHVRRFLDRHPGVRLTNAYGPVESTIFATTHPITPGDLAAGAQIPIGRPVANTQVHVLDGERICQVGEQGEICITGDGLATEYLGDPAQTARRFVTLFLGGVPTRAYRTGDLGSWSDNGLLHFAGRADRQVKIRGNRIEPAGIERTAEGVPGVHWCAAVPEAEEGSYRRLVLFYRSGDGLEPSQLIGELERRLPGYLVPDEVRRIQHVPLTPTGKLDHAELLRTTRPAAPAADPSPSGDRTCAELAAAYAEVLGVREVPHDVSFFALGGTSLDAMRLCTRVESRFGSAVPTSQLFRTPQVKALAAWLDSPRADLDQDIPDPARVPLLPMQIGFLLKQQLDPDEVSGLCRLAWWLDGTVREQSLADALRDVAARHEALRARYVIDDPPVALAGGRPEPAWQVLPDEPDEDRAWRALDTALVRPLRIEEGEVWRAGLVRARDTGRRLFEVAVHHVAFDEWSQDLLCADLSDAYQARRGRPQPPTLARIAGEHRRRLRHTDLAAQREYWRSALRGLPRLAVPDVPGTPAGASPALTWEITAAELAAWDKAAQGHGTTRFTMLLAAYADALHRVTGQPDFAVGTPVSLRGGRILDQALTCLIDTVCIRLRPGLAEDADDLITQVRNAAGAALAAADVPFSEVVDLVKPVRDGTSNPLYQAMFSLHEAEPVLRLEGCEARFRRPEPAEATCDLVTGVWPHRAGGCLVHVKNRPHQVPAAFAHAVGEELAGTLRAGPSSLRAPLPTG</sequence>
<dbReference type="GO" id="GO:0005737">
    <property type="term" value="C:cytoplasm"/>
    <property type="evidence" value="ECO:0007669"/>
    <property type="project" value="TreeGrafter"/>
</dbReference>
<comment type="caution">
    <text evidence="5">The sequence shown here is derived from an EMBL/GenBank/DDBJ whole genome shotgun (WGS) entry which is preliminary data.</text>
</comment>
<dbReference type="AlphaFoldDB" id="A0A7K0BLQ6"/>
<dbReference type="PROSITE" id="PS50075">
    <property type="entry name" value="CARRIER"/>
    <property type="match status" value="1"/>
</dbReference>
<reference evidence="5 6" key="1">
    <citation type="submission" date="2019-10" db="EMBL/GenBank/DDBJ databases">
        <title>Actinomadura rubteroloni sp. nov. and Actinomadura macrotermitis sp. nov., isolated from the gut of fungus growing-termite Macrotermes natalensis.</title>
        <authorList>
            <person name="Benndorf R."/>
            <person name="Martin K."/>
            <person name="Kuefner M."/>
            <person name="De Beer W."/>
            <person name="Kaster A.-K."/>
            <person name="Vollmers J."/>
            <person name="Poulsen M."/>
            <person name="Beemelmanns C."/>
        </authorList>
    </citation>
    <scope>NUCLEOTIDE SEQUENCE [LARGE SCALE GENOMIC DNA]</scope>
    <source>
        <strain evidence="5 6">RB68</strain>
    </source>
</reference>
<dbReference type="SMART" id="SM00823">
    <property type="entry name" value="PKS_PP"/>
    <property type="match status" value="1"/>
</dbReference>
<keyword evidence="6" id="KW-1185">Reference proteome</keyword>
<comment type="cofactor">
    <cofactor evidence="1">
        <name>pantetheine 4'-phosphate</name>
        <dbReference type="ChEBI" id="CHEBI:47942"/>
    </cofactor>
</comment>
<keyword evidence="2" id="KW-0596">Phosphopantetheine</keyword>
<dbReference type="SUPFAM" id="SSF52777">
    <property type="entry name" value="CoA-dependent acyltransferases"/>
    <property type="match status" value="2"/>
</dbReference>
<dbReference type="GO" id="GO:0003824">
    <property type="term" value="F:catalytic activity"/>
    <property type="evidence" value="ECO:0007669"/>
    <property type="project" value="InterPro"/>
</dbReference>
<dbReference type="Pfam" id="PF00501">
    <property type="entry name" value="AMP-binding"/>
    <property type="match status" value="1"/>
</dbReference>
<accession>A0A7K0BLQ6</accession>
<dbReference type="Pfam" id="PF00668">
    <property type="entry name" value="Condensation"/>
    <property type="match status" value="1"/>
</dbReference>
<dbReference type="NCBIfam" id="TIGR01733">
    <property type="entry name" value="AA-adenyl-dom"/>
    <property type="match status" value="1"/>
</dbReference>
<dbReference type="InterPro" id="IPR010071">
    <property type="entry name" value="AA_adenyl_dom"/>
</dbReference>
<dbReference type="InterPro" id="IPR020845">
    <property type="entry name" value="AMP-binding_CS"/>
</dbReference>
<dbReference type="InterPro" id="IPR020806">
    <property type="entry name" value="PKS_PP-bd"/>
</dbReference>
<dbReference type="Gene3D" id="3.30.559.10">
    <property type="entry name" value="Chloramphenicol acetyltransferase-like domain"/>
    <property type="match status" value="1"/>
</dbReference>
<dbReference type="SUPFAM" id="SSF56801">
    <property type="entry name" value="Acetyl-CoA synthetase-like"/>
    <property type="match status" value="1"/>
</dbReference>
<dbReference type="Proteomes" id="UP000487268">
    <property type="component" value="Unassembled WGS sequence"/>
</dbReference>
<dbReference type="GO" id="GO:0031177">
    <property type="term" value="F:phosphopantetheine binding"/>
    <property type="evidence" value="ECO:0007669"/>
    <property type="project" value="InterPro"/>
</dbReference>
<evidence type="ECO:0000256" key="3">
    <source>
        <dbReference type="ARBA" id="ARBA00022553"/>
    </source>
</evidence>
<dbReference type="InterPro" id="IPR000873">
    <property type="entry name" value="AMP-dep_synth/lig_dom"/>
</dbReference>
<dbReference type="InterPro" id="IPR009081">
    <property type="entry name" value="PP-bd_ACP"/>
</dbReference>
<dbReference type="InterPro" id="IPR023213">
    <property type="entry name" value="CAT-like_dom_sf"/>
</dbReference>
<evidence type="ECO:0000313" key="6">
    <source>
        <dbReference type="Proteomes" id="UP000487268"/>
    </source>
</evidence>
<dbReference type="GO" id="GO:0044550">
    <property type="term" value="P:secondary metabolite biosynthetic process"/>
    <property type="evidence" value="ECO:0007669"/>
    <property type="project" value="TreeGrafter"/>
</dbReference>
<feature type="domain" description="Carrier" evidence="4">
    <location>
        <begin position="519"/>
        <end position="594"/>
    </location>
</feature>